<keyword evidence="1" id="KW-0479">Metal-binding</keyword>
<dbReference type="InterPro" id="IPR003877">
    <property type="entry name" value="SPRY_dom"/>
</dbReference>
<dbReference type="InterPro" id="IPR000315">
    <property type="entry name" value="Znf_B-box"/>
</dbReference>
<dbReference type="PANTHER" id="PTHR25465:SF11">
    <property type="entry name" value="TRIPARTITE MOTIF CONTAINING 14"/>
    <property type="match status" value="1"/>
</dbReference>
<gene>
    <name evidence="8" type="primary">TRIM14</name>
</gene>
<feature type="domain" description="B30.2/SPRY" evidence="7">
    <location>
        <begin position="305"/>
        <end position="498"/>
    </location>
</feature>
<dbReference type="GO" id="GO:0006954">
    <property type="term" value="P:inflammatory response"/>
    <property type="evidence" value="ECO:0007669"/>
    <property type="project" value="Ensembl"/>
</dbReference>
<keyword evidence="2 4" id="KW-0863">Zinc-finger</keyword>
<dbReference type="InterPro" id="IPR001870">
    <property type="entry name" value="B30.2/SPRY"/>
</dbReference>
<dbReference type="SUPFAM" id="SSF57845">
    <property type="entry name" value="B-box zinc-binding domain"/>
    <property type="match status" value="1"/>
</dbReference>
<dbReference type="FunCoup" id="A0A7N4UYZ0">
    <property type="interactions" value="412"/>
</dbReference>
<accession>A0A7N4UYZ0</accession>
<evidence type="ECO:0000256" key="3">
    <source>
        <dbReference type="ARBA" id="ARBA00022833"/>
    </source>
</evidence>
<dbReference type="Pfam" id="PF25600">
    <property type="entry name" value="TRIM_CC"/>
    <property type="match status" value="1"/>
</dbReference>
<dbReference type="PROSITE" id="PS50119">
    <property type="entry name" value="ZF_BBOX"/>
    <property type="match status" value="1"/>
</dbReference>
<feature type="domain" description="B box-type" evidence="6">
    <location>
        <begin position="79"/>
        <end position="117"/>
    </location>
</feature>
<dbReference type="PRINTS" id="PR01407">
    <property type="entry name" value="BUTYPHLNCDUF"/>
</dbReference>
<evidence type="ECO:0000256" key="1">
    <source>
        <dbReference type="ARBA" id="ARBA00022723"/>
    </source>
</evidence>
<dbReference type="SMART" id="SM00336">
    <property type="entry name" value="BBOX"/>
    <property type="match status" value="1"/>
</dbReference>
<dbReference type="CDD" id="cd19768">
    <property type="entry name" value="Bbox2_TRIM14"/>
    <property type="match status" value="1"/>
</dbReference>
<dbReference type="GO" id="GO:0008270">
    <property type="term" value="F:zinc ion binding"/>
    <property type="evidence" value="ECO:0007669"/>
    <property type="project" value="UniProtKB-KW"/>
</dbReference>
<dbReference type="InterPro" id="IPR044116">
    <property type="entry name" value="SPRY_PRY_TRIM14"/>
</dbReference>
<reference evidence="8" key="2">
    <citation type="submission" date="2025-08" db="UniProtKB">
        <authorList>
            <consortium name="Ensembl"/>
        </authorList>
    </citation>
    <scope>IDENTIFICATION</scope>
</reference>
<dbReference type="GO" id="GO:0003713">
    <property type="term" value="F:transcription coactivator activity"/>
    <property type="evidence" value="ECO:0007669"/>
    <property type="project" value="Ensembl"/>
</dbReference>
<evidence type="ECO:0000313" key="9">
    <source>
        <dbReference type="Proteomes" id="UP000007648"/>
    </source>
</evidence>
<dbReference type="AlphaFoldDB" id="A0A7N4UYZ0"/>
<feature type="compositionally biased region" description="Low complexity" evidence="5">
    <location>
        <begin position="51"/>
        <end position="64"/>
    </location>
</feature>
<evidence type="ECO:0000256" key="2">
    <source>
        <dbReference type="ARBA" id="ARBA00022771"/>
    </source>
</evidence>
<dbReference type="SUPFAM" id="SSF49899">
    <property type="entry name" value="Concanavalin A-like lectins/glucanases"/>
    <property type="match status" value="1"/>
</dbReference>
<sequence>MGIEGKWQMAMAAPSTAAAADLGPRKIFGAREMSRAPQPEAPGKFGGPCGRPGDAAAGAGPAKAETLGGAGPERAVPWLCPDHCDRTAELFCSRCKRCVCALCPLLGSHQGHPVRLVHEEVGFKQKDIQKCLKQLALKKKQEVTNISKVNKATADLKEHSEAAKMWITGKFTELRLLLDEEEMAAKQFIDKNTQQAFRTYDEQVELCHERINNMNNFSYKIQKIHQQEDPIQLLQEYTASEKEMMQQMIPTELCYPIPVTFEHAKTYYRNLSTAVFTTLQMSLEVRLKEDTCCQLSVSSKIKPGTLLKTLYTPERLLFLKYARIPTLEPDTMHSRLRLSDDRLTVTCVLISKIQLCNPQRFDKLWQVLSRDSFFSGSHYWEVDLLKSGLGWWIGVAYSSIQRKGDSEASRLGFNRESWCIKRFDLEYWAFHNGERTRITTDNDPEKIGIFLDYEAGILSFYDVTCGMTHLHTFNSRFQEPLYPALRLWEGSITIRKLP</sequence>
<dbReference type="InterPro" id="IPR013320">
    <property type="entry name" value="ConA-like_dom_sf"/>
</dbReference>
<feature type="region of interest" description="Disordered" evidence="5">
    <location>
        <begin position="35"/>
        <end position="68"/>
    </location>
</feature>
<evidence type="ECO:0000256" key="5">
    <source>
        <dbReference type="SAM" id="MobiDB-lite"/>
    </source>
</evidence>
<dbReference type="GO" id="GO:0005737">
    <property type="term" value="C:cytoplasm"/>
    <property type="evidence" value="ECO:0007669"/>
    <property type="project" value="Ensembl"/>
</dbReference>
<dbReference type="Gene3D" id="2.60.120.920">
    <property type="match status" value="1"/>
</dbReference>
<dbReference type="InterPro" id="IPR043136">
    <property type="entry name" value="B30.2/SPRY_sf"/>
</dbReference>
<dbReference type="GO" id="GO:0071108">
    <property type="term" value="P:protein K48-linked deubiquitination"/>
    <property type="evidence" value="ECO:0007669"/>
    <property type="project" value="Ensembl"/>
</dbReference>
<reference evidence="8 9" key="1">
    <citation type="journal article" date="2011" name="Proc. Natl. Acad. Sci. U.S.A.">
        <title>Genetic diversity and population structure of the endangered marsupial Sarcophilus harrisii (Tasmanian devil).</title>
        <authorList>
            <person name="Miller W."/>
            <person name="Hayes V.M."/>
            <person name="Ratan A."/>
            <person name="Petersen D.C."/>
            <person name="Wittekindt N.E."/>
            <person name="Miller J."/>
            <person name="Walenz B."/>
            <person name="Knight J."/>
            <person name="Qi J."/>
            <person name="Zhao F."/>
            <person name="Wang Q."/>
            <person name="Bedoya-Reina O.C."/>
            <person name="Katiyar N."/>
            <person name="Tomsho L.P."/>
            <person name="Kasson L.M."/>
            <person name="Hardie R.A."/>
            <person name="Woodbridge P."/>
            <person name="Tindall E.A."/>
            <person name="Bertelsen M.F."/>
            <person name="Dixon D."/>
            <person name="Pyecroft S."/>
            <person name="Helgen K.M."/>
            <person name="Lesk A.M."/>
            <person name="Pringle T.H."/>
            <person name="Patterson N."/>
            <person name="Zhang Y."/>
            <person name="Kreiss A."/>
            <person name="Woods G.M."/>
            <person name="Jones M.E."/>
            <person name="Schuster S.C."/>
        </authorList>
    </citation>
    <scope>NUCLEOTIDE SEQUENCE [LARGE SCALE GENOMIC DNA]</scope>
</reference>
<dbReference type="Pfam" id="PF13765">
    <property type="entry name" value="PRY"/>
    <property type="match status" value="1"/>
</dbReference>
<evidence type="ECO:0000259" key="7">
    <source>
        <dbReference type="PROSITE" id="PS50188"/>
    </source>
</evidence>
<dbReference type="PANTHER" id="PTHR25465">
    <property type="entry name" value="B-BOX DOMAIN CONTAINING"/>
    <property type="match status" value="1"/>
</dbReference>
<dbReference type="InterPro" id="IPR006574">
    <property type="entry name" value="PRY"/>
</dbReference>
<dbReference type="InterPro" id="IPR051051">
    <property type="entry name" value="E3_ubiq-ligase_TRIM/RNF"/>
</dbReference>
<reference evidence="8" key="3">
    <citation type="submission" date="2025-09" db="UniProtKB">
        <authorList>
            <consortium name="Ensembl"/>
        </authorList>
    </citation>
    <scope>IDENTIFICATION</scope>
</reference>
<evidence type="ECO:0000313" key="8">
    <source>
        <dbReference type="Ensembl" id="ENSSHAP00000026934.1"/>
    </source>
</evidence>
<dbReference type="InterPro" id="IPR003879">
    <property type="entry name" value="Butyrophylin_SPRY"/>
</dbReference>
<dbReference type="GO" id="GO:0045087">
    <property type="term" value="P:innate immune response"/>
    <property type="evidence" value="ECO:0007669"/>
    <property type="project" value="Ensembl"/>
</dbReference>
<dbReference type="InParanoid" id="A0A7N4UYZ0"/>
<evidence type="ECO:0000256" key="4">
    <source>
        <dbReference type="PROSITE-ProRule" id="PRU00024"/>
    </source>
</evidence>
<dbReference type="Pfam" id="PF00622">
    <property type="entry name" value="SPRY"/>
    <property type="match status" value="1"/>
</dbReference>
<evidence type="ECO:0000259" key="6">
    <source>
        <dbReference type="PROSITE" id="PS50119"/>
    </source>
</evidence>
<dbReference type="GeneTree" id="ENSGT00940000161010"/>
<dbReference type="InterPro" id="IPR058030">
    <property type="entry name" value="TRIM8/14/16/25/29/45/65_CC"/>
</dbReference>
<dbReference type="SMART" id="SM00449">
    <property type="entry name" value="SPRY"/>
    <property type="match status" value="1"/>
</dbReference>
<proteinExistence type="predicted"/>
<name>A0A7N4UYZ0_SARHA</name>
<dbReference type="Pfam" id="PF00643">
    <property type="entry name" value="zf-B_box"/>
    <property type="match status" value="1"/>
</dbReference>
<dbReference type="Gene3D" id="3.30.160.60">
    <property type="entry name" value="Classic Zinc Finger"/>
    <property type="match status" value="1"/>
</dbReference>
<dbReference type="Proteomes" id="UP000007648">
    <property type="component" value="Unassembled WGS sequence"/>
</dbReference>
<keyword evidence="3" id="KW-0862">Zinc</keyword>
<protein>
    <submittedName>
        <fullName evidence="8">Tripartite motif containing 14</fullName>
    </submittedName>
</protein>
<dbReference type="GO" id="GO:0032897">
    <property type="term" value="P:negative regulation of viral transcription"/>
    <property type="evidence" value="ECO:0007669"/>
    <property type="project" value="Ensembl"/>
</dbReference>
<dbReference type="SMART" id="SM00589">
    <property type="entry name" value="PRY"/>
    <property type="match status" value="1"/>
</dbReference>
<organism evidence="8 9">
    <name type="scientific">Sarcophilus harrisii</name>
    <name type="common">Tasmanian devil</name>
    <name type="synonym">Sarcophilus laniarius</name>
    <dbReference type="NCBI Taxonomy" id="9305"/>
    <lineage>
        <taxon>Eukaryota</taxon>
        <taxon>Metazoa</taxon>
        <taxon>Chordata</taxon>
        <taxon>Craniata</taxon>
        <taxon>Vertebrata</taxon>
        <taxon>Euteleostomi</taxon>
        <taxon>Mammalia</taxon>
        <taxon>Metatheria</taxon>
        <taxon>Dasyuromorphia</taxon>
        <taxon>Dasyuridae</taxon>
        <taxon>Sarcophilus</taxon>
    </lineage>
</organism>
<keyword evidence="9" id="KW-1185">Reference proteome</keyword>
<dbReference type="PROSITE" id="PS50188">
    <property type="entry name" value="B302_SPRY"/>
    <property type="match status" value="1"/>
</dbReference>
<dbReference type="Ensembl" id="ENSSHAT00000052710.1">
    <property type="protein sequence ID" value="ENSSHAP00000026934.1"/>
    <property type="gene ID" value="ENSSHAG00000005409.2"/>
</dbReference>
<dbReference type="CDD" id="cd13738">
    <property type="entry name" value="SPRY_PRY_TRIM14"/>
    <property type="match status" value="1"/>
</dbReference>